<feature type="region of interest" description="Disordered" evidence="1">
    <location>
        <begin position="48"/>
        <end position="120"/>
    </location>
</feature>
<dbReference type="AlphaFoldDB" id="A0AAD5TIG8"/>
<evidence type="ECO:0000313" key="3">
    <source>
        <dbReference type="Proteomes" id="UP001212152"/>
    </source>
</evidence>
<evidence type="ECO:0000313" key="2">
    <source>
        <dbReference type="EMBL" id="KAJ3171771.1"/>
    </source>
</evidence>
<sequence length="143" mass="15401">MTSRDPKNLYATLKNTADAPAAEPGFANGSAASAISAAPLYRPFGYASEPEQLQSPTGGAVSLERKMKTKYPLLPRRGEMIQPQEPPQTPPKSGGPLGAFYTPYSPSSARTLNFKRPSNVPASSYDVRVVVRQNHKSAQLPEQ</sequence>
<dbReference type="EMBL" id="JADGJQ010000085">
    <property type="protein sequence ID" value="KAJ3171771.1"/>
    <property type="molecule type" value="Genomic_DNA"/>
</dbReference>
<evidence type="ECO:0000256" key="1">
    <source>
        <dbReference type="SAM" id="MobiDB-lite"/>
    </source>
</evidence>
<gene>
    <name evidence="2" type="ORF">HDU87_008313</name>
</gene>
<reference evidence="2" key="1">
    <citation type="submission" date="2020-05" db="EMBL/GenBank/DDBJ databases">
        <title>Phylogenomic resolution of chytrid fungi.</title>
        <authorList>
            <person name="Stajich J.E."/>
            <person name="Amses K."/>
            <person name="Simmons R."/>
            <person name="Seto K."/>
            <person name="Myers J."/>
            <person name="Bonds A."/>
            <person name="Quandt C.A."/>
            <person name="Barry K."/>
            <person name="Liu P."/>
            <person name="Grigoriev I."/>
            <person name="Longcore J.E."/>
            <person name="James T.Y."/>
        </authorList>
    </citation>
    <scope>NUCLEOTIDE SEQUENCE</scope>
    <source>
        <strain evidence="2">JEL0379</strain>
    </source>
</reference>
<dbReference type="Proteomes" id="UP001212152">
    <property type="component" value="Unassembled WGS sequence"/>
</dbReference>
<protein>
    <submittedName>
        <fullName evidence="2">Uncharacterized protein</fullName>
    </submittedName>
</protein>
<comment type="caution">
    <text evidence="2">The sequence shown here is derived from an EMBL/GenBank/DDBJ whole genome shotgun (WGS) entry which is preliminary data.</text>
</comment>
<keyword evidence="3" id="KW-1185">Reference proteome</keyword>
<proteinExistence type="predicted"/>
<accession>A0AAD5TIG8</accession>
<organism evidence="2 3">
    <name type="scientific">Geranomyces variabilis</name>
    <dbReference type="NCBI Taxonomy" id="109894"/>
    <lineage>
        <taxon>Eukaryota</taxon>
        <taxon>Fungi</taxon>
        <taxon>Fungi incertae sedis</taxon>
        <taxon>Chytridiomycota</taxon>
        <taxon>Chytridiomycota incertae sedis</taxon>
        <taxon>Chytridiomycetes</taxon>
        <taxon>Spizellomycetales</taxon>
        <taxon>Powellomycetaceae</taxon>
        <taxon>Geranomyces</taxon>
    </lineage>
</organism>
<name>A0AAD5TIG8_9FUNG</name>